<name>A0A1Y3PTA1_9BACI</name>
<comment type="caution">
    <text evidence="1">The sequence shown here is derived from an EMBL/GenBank/DDBJ whole genome shotgun (WGS) entry which is preliminary data.</text>
</comment>
<evidence type="ECO:0000313" key="1">
    <source>
        <dbReference type="EMBL" id="OUM87549.1"/>
    </source>
</evidence>
<reference evidence="2" key="1">
    <citation type="submission" date="2016-06" db="EMBL/GenBank/DDBJ databases">
        <authorList>
            <person name="Nascimento L."/>
            <person name="Pereira R.V."/>
            <person name="Martins L.F."/>
            <person name="Quaggio R.B."/>
            <person name="Silva A.M."/>
            <person name="Setubal J.C."/>
        </authorList>
    </citation>
    <scope>NUCLEOTIDE SEQUENCE [LARGE SCALE GENOMIC DNA]</scope>
</reference>
<dbReference type="Proteomes" id="UP000196475">
    <property type="component" value="Unassembled WGS sequence"/>
</dbReference>
<sequence>MSLFMIFNVYDELHNFSHGFIKITFGFMFPNTKKIPVVPKIMVVHQLVSFTIPFNFFMPIVYI</sequence>
<evidence type="ECO:0000313" key="2">
    <source>
        <dbReference type="Proteomes" id="UP000196475"/>
    </source>
</evidence>
<protein>
    <submittedName>
        <fullName evidence="1">Uncharacterized protein</fullName>
    </submittedName>
</protein>
<gene>
    <name evidence="1" type="ORF">BAA01_06560</name>
</gene>
<organism evidence="1 2">
    <name type="scientific">Bacillus thermozeamaize</name>
    <dbReference type="NCBI Taxonomy" id="230954"/>
    <lineage>
        <taxon>Bacteria</taxon>
        <taxon>Bacillati</taxon>
        <taxon>Bacillota</taxon>
        <taxon>Bacilli</taxon>
        <taxon>Bacillales</taxon>
        <taxon>Bacillaceae</taxon>
        <taxon>Bacillus</taxon>
    </lineage>
</organism>
<dbReference type="AlphaFoldDB" id="A0A1Y3PTA1"/>
<dbReference type="EMBL" id="LZRT01000073">
    <property type="protein sequence ID" value="OUM87549.1"/>
    <property type="molecule type" value="Genomic_DNA"/>
</dbReference>
<proteinExistence type="predicted"/>
<accession>A0A1Y3PTA1</accession>